<dbReference type="EnsemblPlants" id="OMERI06G11450.1">
    <property type="protein sequence ID" value="OMERI06G11450.1"/>
    <property type="gene ID" value="OMERI06G11450"/>
</dbReference>
<accession>A0A0E0E033</accession>
<reference evidence="1" key="2">
    <citation type="submission" date="2018-05" db="EMBL/GenBank/DDBJ databases">
        <title>OmerRS3 (Oryza meridionalis Reference Sequence Version 3).</title>
        <authorList>
            <person name="Zhang J."/>
            <person name="Kudrna D."/>
            <person name="Lee S."/>
            <person name="Talag J."/>
            <person name="Welchert J."/>
            <person name="Wing R.A."/>
        </authorList>
    </citation>
    <scope>NUCLEOTIDE SEQUENCE [LARGE SCALE GENOMIC DNA]</scope>
    <source>
        <strain evidence="1">cv. OR44</strain>
    </source>
</reference>
<protein>
    <submittedName>
        <fullName evidence="1">Uncharacterized protein</fullName>
    </submittedName>
</protein>
<dbReference type="HOGENOM" id="CLU_1698383_0_0_1"/>
<reference evidence="1" key="1">
    <citation type="submission" date="2015-04" db="UniProtKB">
        <authorList>
            <consortium name="EnsemblPlants"/>
        </authorList>
    </citation>
    <scope>IDENTIFICATION</scope>
</reference>
<dbReference type="Proteomes" id="UP000008021">
    <property type="component" value="Chromosome 6"/>
</dbReference>
<evidence type="ECO:0000313" key="2">
    <source>
        <dbReference type="Proteomes" id="UP000008021"/>
    </source>
</evidence>
<dbReference type="Gramene" id="OMERI06G11450.1">
    <property type="protein sequence ID" value="OMERI06G11450.1"/>
    <property type="gene ID" value="OMERI06G11450"/>
</dbReference>
<name>A0A0E0E033_9ORYZ</name>
<proteinExistence type="predicted"/>
<organism evidence="1">
    <name type="scientific">Oryza meridionalis</name>
    <dbReference type="NCBI Taxonomy" id="40149"/>
    <lineage>
        <taxon>Eukaryota</taxon>
        <taxon>Viridiplantae</taxon>
        <taxon>Streptophyta</taxon>
        <taxon>Embryophyta</taxon>
        <taxon>Tracheophyta</taxon>
        <taxon>Spermatophyta</taxon>
        <taxon>Magnoliopsida</taxon>
        <taxon>Liliopsida</taxon>
        <taxon>Poales</taxon>
        <taxon>Poaceae</taxon>
        <taxon>BOP clade</taxon>
        <taxon>Oryzoideae</taxon>
        <taxon>Oryzeae</taxon>
        <taxon>Oryzinae</taxon>
        <taxon>Oryza</taxon>
    </lineage>
</organism>
<sequence>MARGMSRRRRFTLDERRWLDFFKGLPCMHVFRVREVHARLPWQGIGLGLTGEGEIEDGARRPELEKMMPISKIAAPLDGVLGGKWRGDRCEDDGMVARPAPVHCTRNGDDVKAATRRARSKAGNDTTAFPLIRCTREDGIKRKNLRHVKVSMEWW</sequence>
<keyword evidence="2" id="KW-1185">Reference proteome</keyword>
<dbReference type="AlphaFoldDB" id="A0A0E0E033"/>
<evidence type="ECO:0000313" key="1">
    <source>
        <dbReference type="EnsemblPlants" id="OMERI06G11450.1"/>
    </source>
</evidence>